<keyword evidence="3" id="KW-1185">Reference proteome</keyword>
<dbReference type="GeneID" id="19332832"/>
<reference evidence="2 3" key="1">
    <citation type="journal article" date="2012" name="PLoS Pathog.">
        <title>Diverse lifestyles and strategies of plant pathogenesis encoded in the genomes of eighteen Dothideomycetes fungi.</title>
        <authorList>
            <person name="Ohm R.A."/>
            <person name="Feau N."/>
            <person name="Henrissat B."/>
            <person name="Schoch C.L."/>
            <person name="Horwitz B.A."/>
            <person name="Barry K.W."/>
            <person name="Condon B.J."/>
            <person name="Copeland A.C."/>
            <person name="Dhillon B."/>
            <person name="Glaser F."/>
            <person name="Hesse C.N."/>
            <person name="Kosti I."/>
            <person name="LaButti K."/>
            <person name="Lindquist E.A."/>
            <person name="Lucas S."/>
            <person name="Salamov A.A."/>
            <person name="Bradshaw R.E."/>
            <person name="Ciuffetti L."/>
            <person name="Hamelin R.C."/>
            <person name="Kema G.H.J."/>
            <person name="Lawrence C."/>
            <person name="Scott J.A."/>
            <person name="Spatafora J.W."/>
            <person name="Turgeon B.G."/>
            <person name="de Wit P.J.G.M."/>
            <person name="Zhong S."/>
            <person name="Goodwin S.B."/>
            <person name="Grigoriev I.V."/>
        </authorList>
    </citation>
    <scope>NUCLEOTIDE SEQUENCE [LARGE SCALE GENOMIC DNA]</scope>
    <source>
        <strain evidence="2 3">CIRAD86</strain>
    </source>
</reference>
<accession>M3BCG2</accession>
<dbReference type="AlphaFoldDB" id="M3BCG2"/>
<dbReference type="HOGENOM" id="CLU_531133_0_0_1"/>
<dbReference type="Proteomes" id="UP000016932">
    <property type="component" value="Unassembled WGS sequence"/>
</dbReference>
<dbReference type="KEGG" id="pfj:MYCFIDRAFT_172642"/>
<dbReference type="RefSeq" id="XP_007924058.1">
    <property type="nucleotide sequence ID" value="XM_007925867.1"/>
</dbReference>
<protein>
    <submittedName>
        <fullName evidence="2">Uncharacterized protein</fullName>
    </submittedName>
</protein>
<evidence type="ECO:0000313" key="2">
    <source>
        <dbReference type="EMBL" id="EME86967.1"/>
    </source>
</evidence>
<organism evidence="2 3">
    <name type="scientific">Pseudocercospora fijiensis (strain CIRAD86)</name>
    <name type="common">Black leaf streak disease fungus</name>
    <name type="synonym">Mycosphaerella fijiensis</name>
    <dbReference type="NCBI Taxonomy" id="383855"/>
    <lineage>
        <taxon>Eukaryota</taxon>
        <taxon>Fungi</taxon>
        <taxon>Dikarya</taxon>
        <taxon>Ascomycota</taxon>
        <taxon>Pezizomycotina</taxon>
        <taxon>Dothideomycetes</taxon>
        <taxon>Dothideomycetidae</taxon>
        <taxon>Mycosphaerellales</taxon>
        <taxon>Mycosphaerellaceae</taxon>
        <taxon>Pseudocercospora</taxon>
    </lineage>
</organism>
<evidence type="ECO:0000313" key="3">
    <source>
        <dbReference type="Proteomes" id="UP000016932"/>
    </source>
</evidence>
<dbReference type="EMBL" id="KB446556">
    <property type="protein sequence ID" value="EME86967.1"/>
    <property type="molecule type" value="Genomic_DNA"/>
</dbReference>
<dbReference type="VEuPathDB" id="FungiDB:MYCFIDRAFT_172642"/>
<sequence>MYPTQSHGGRPLSHDSASNMHPGHSHHNGRTRPDSSGRLDGSLGSEKFEETPYTRGPSAENGNMRRSFVGYGHSTANLEMQGMHGIYPRNTWFERGVGRPYPLITMSELSPVYLNISHVLHNASLTFSTSLLFFRKVLLTRSARYFTSHPHIEICRPHRISPSLADCIVQCTAITALRSPSRRLSPIYFLPPTTYLLSPRQADRAQNVGIVYIEEEKFSDLSLLDLELMWWPSFIQWIESLRVVGRRREISALVLAKSVDLISSLPKIGIERRMDFTVKFSRDPFSPSHSRFHFNVDVDYNLRDETVMRSAASQYLSYDGRRFEGELSSEVTLFVEYDSVKRLRQGWFVRCSFFFVVVKFTQPAFFLTRHNSGQRLNEAWVETDCARTYRSSALAGYIVYNFLARRNLDIIQHFAYQNRVRSRSTTSCGQPSVLFRILGLGSKLRVPQIGCGAKLGCVALSAQRVNYTNTDVPPGMIDQVPSHCRSSEVTSLREDSYPRVYPVISADDGPYSG</sequence>
<feature type="region of interest" description="Disordered" evidence="1">
    <location>
        <begin position="1"/>
        <end position="65"/>
    </location>
</feature>
<name>M3BCG2_PSEFD</name>
<gene>
    <name evidence="2" type="ORF">MYCFIDRAFT_172642</name>
</gene>
<evidence type="ECO:0000256" key="1">
    <source>
        <dbReference type="SAM" id="MobiDB-lite"/>
    </source>
</evidence>
<proteinExistence type="predicted"/>